<dbReference type="InterPro" id="IPR049690">
    <property type="entry name" value="Daptide_MTase"/>
</dbReference>
<dbReference type="Pfam" id="PF13649">
    <property type="entry name" value="Methyltransf_25"/>
    <property type="match status" value="1"/>
</dbReference>
<dbReference type="AlphaFoldDB" id="A0A428X5S6"/>
<gene>
    <name evidence="2" type="ORF">DMA12_00455</name>
</gene>
<keyword evidence="2" id="KW-0808">Transferase</keyword>
<dbReference type="CDD" id="cd02440">
    <property type="entry name" value="AdoMet_MTases"/>
    <property type="match status" value="1"/>
</dbReference>
<evidence type="ECO:0000313" key="2">
    <source>
        <dbReference type="EMBL" id="RSM50676.1"/>
    </source>
</evidence>
<dbReference type="InterPro" id="IPR029063">
    <property type="entry name" value="SAM-dependent_MTases_sf"/>
</dbReference>
<proteinExistence type="predicted"/>
<name>A0A428X5S6_AMYBA</name>
<dbReference type="GO" id="GO:0032259">
    <property type="term" value="P:methylation"/>
    <property type="evidence" value="ECO:0007669"/>
    <property type="project" value="UniProtKB-KW"/>
</dbReference>
<evidence type="ECO:0000313" key="3">
    <source>
        <dbReference type="Proteomes" id="UP000286716"/>
    </source>
</evidence>
<dbReference type="InterPro" id="IPR041698">
    <property type="entry name" value="Methyltransf_25"/>
</dbReference>
<dbReference type="OrthoDB" id="3172472at2"/>
<accession>A0A428X5S6</accession>
<dbReference type="GO" id="GO:0008168">
    <property type="term" value="F:methyltransferase activity"/>
    <property type="evidence" value="ECO:0007669"/>
    <property type="project" value="UniProtKB-KW"/>
</dbReference>
<keyword evidence="2" id="KW-0489">Methyltransferase</keyword>
<protein>
    <submittedName>
        <fullName evidence="2">Class I SAM-dependent methyltransferase</fullName>
    </submittedName>
</protein>
<dbReference type="NCBIfam" id="NF041820">
    <property type="entry name" value="daptide_MTase"/>
    <property type="match status" value="1"/>
</dbReference>
<keyword evidence="3" id="KW-1185">Reference proteome</keyword>
<sequence>MPGRVHRVVDTAKRPGRLSLAKTTAESRAEPREVVIVSGQLERGPVRTTHADVLLASVGERGVLCDFYDEEGSNTYRDLIQDADGTPEAREFATRVGPVPGPVLELAAGTGRLTFPFLELGWEVTALELSAPVVDGFRMRLAEAPADLRDRCTVVQADMSAFSVDRRFGAAVISSGSVNELDEAGRQGLYASVREHLEPGGKFLLSLALSEVAESQPPERRQELPGQSGRLYVLHVSVQPAEETQDITIYPADETADPFVVCTHRRRLVPADRIVRELLRAGFDVIARTPFASGASGRAGHEDMLLVEAVKQEGAIPAAR</sequence>
<evidence type="ECO:0000259" key="1">
    <source>
        <dbReference type="Pfam" id="PF13649"/>
    </source>
</evidence>
<comment type="caution">
    <text evidence="2">The sequence shown here is derived from an EMBL/GenBank/DDBJ whole genome shotgun (WGS) entry which is preliminary data.</text>
</comment>
<dbReference type="Proteomes" id="UP000286716">
    <property type="component" value="Unassembled WGS sequence"/>
</dbReference>
<dbReference type="SUPFAM" id="SSF53335">
    <property type="entry name" value="S-adenosyl-L-methionine-dependent methyltransferases"/>
    <property type="match status" value="1"/>
</dbReference>
<dbReference type="EMBL" id="QHHU01000001">
    <property type="protein sequence ID" value="RSM50676.1"/>
    <property type="molecule type" value="Genomic_DNA"/>
</dbReference>
<dbReference type="Gene3D" id="3.40.50.150">
    <property type="entry name" value="Vaccinia Virus protein VP39"/>
    <property type="match status" value="1"/>
</dbReference>
<feature type="domain" description="Methyltransferase" evidence="1">
    <location>
        <begin position="103"/>
        <end position="201"/>
    </location>
</feature>
<dbReference type="Gene3D" id="6.20.160.20">
    <property type="match status" value="1"/>
</dbReference>
<organism evidence="2 3">
    <name type="scientific">Amycolatopsis balhimycina DSM 5908</name>
    <dbReference type="NCBI Taxonomy" id="1081091"/>
    <lineage>
        <taxon>Bacteria</taxon>
        <taxon>Bacillati</taxon>
        <taxon>Actinomycetota</taxon>
        <taxon>Actinomycetes</taxon>
        <taxon>Pseudonocardiales</taxon>
        <taxon>Pseudonocardiaceae</taxon>
        <taxon>Amycolatopsis</taxon>
    </lineage>
</organism>
<reference evidence="2 3" key="1">
    <citation type="submission" date="2018-05" db="EMBL/GenBank/DDBJ databases">
        <title>Evolution of GPA BGCs.</title>
        <authorList>
            <person name="Waglechner N."/>
            <person name="Wright G.D."/>
        </authorList>
    </citation>
    <scope>NUCLEOTIDE SEQUENCE [LARGE SCALE GENOMIC DNA]</scope>
    <source>
        <strain evidence="2 3">DSM 5908</strain>
    </source>
</reference>